<protein>
    <submittedName>
        <fullName evidence="12">Protein TolQ</fullName>
    </submittedName>
</protein>
<dbReference type="AlphaFoldDB" id="A0A9D1SAF7"/>
<keyword evidence="9" id="KW-0653">Protein transport</keyword>
<keyword evidence="8" id="KW-0131">Cell cycle</keyword>
<evidence type="ECO:0000256" key="10">
    <source>
        <dbReference type="SAM" id="Phobius"/>
    </source>
</evidence>
<evidence type="ECO:0000259" key="11">
    <source>
        <dbReference type="Pfam" id="PF01618"/>
    </source>
</evidence>
<keyword evidence="6 10" id="KW-1133">Transmembrane helix</keyword>
<proteinExistence type="inferred from homology"/>
<keyword evidence="4" id="KW-0132">Cell division</keyword>
<evidence type="ECO:0000256" key="7">
    <source>
        <dbReference type="ARBA" id="ARBA00023136"/>
    </source>
</evidence>
<evidence type="ECO:0000313" key="12">
    <source>
        <dbReference type="EMBL" id="HIU52881.1"/>
    </source>
</evidence>
<name>A0A9D1SAF7_9PROT</name>
<dbReference type="GO" id="GO:0043213">
    <property type="term" value="P:bacteriocin transport"/>
    <property type="evidence" value="ECO:0007669"/>
    <property type="project" value="InterPro"/>
</dbReference>
<feature type="transmembrane region" description="Helical" evidence="10">
    <location>
        <begin position="126"/>
        <end position="148"/>
    </location>
</feature>
<evidence type="ECO:0000256" key="5">
    <source>
        <dbReference type="ARBA" id="ARBA00022692"/>
    </source>
</evidence>
<evidence type="ECO:0000256" key="2">
    <source>
        <dbReference type="ARBA" id="ARBA00022475"/>
    </source>
</evidence>
<dbReference type="InterPro" id="IPR002898">
    <property type="entry name" value="MotA_ExbB_proton_chnl"/>
</dbReference>
<dbReference type="GO" id="GO:0017038">
    <property type="term" value="P:protein import"/>
    <property type="evidence" value="ECO:0007669"/>
    <property type="project" value="TreeGrafter"/>
</dbReference>
<keyword evidence="2" id="KW-1003">Cell membrane</keyword>
<reference evidence="12" key="1">
    <citation type="submission" date="2020-10" db="EMBL/GenBank/DDBJ databases">
        <authorList>
            <person name="Gilroy R."/>
        </authorList>
    </citation>
    <scope>NUCLEOTIDE SEQUENCE</scope>
    <source>
        <strain evidence="12">ChiW3-316</strain>
    </source>
</reference>
<comment type="caution">
    <text evidence="12">The sequence shown here is derived from an EMBL/GenBank/DDBJ whole genome shotgun (WGS) entry which is preliminary data.</text>
</comment>
<feature type="domain" description="MotA/TolQ/ExbB proton channel" evidence="11">
    <location>
        <begin position="98"/>
        <end position="205"/>
    </location>
</feature>
<evidence type="ECO:0000256" key="8">
    <source>
        <dbReference type="ARBA" id="ARBA00023306"/>
    </source>
</evidence>
<evidence type="ECO:0000256" key="1">
    <source>
        <dbReference type="ARBA" id="ARBA00004651"/>
    </source>
</evidence>
<reference evidence="12" key="2">
    <citation type="journal article" date="2021" name="PeerJ">
        <title>Extensive microbial diversity within the chicken gut microbiome revealed by metagenomics and culture.</title>
        <authorList>
            <person name="Gilroy R."/>
            <person name="Ravi A."/>
            <person name="Getino M."/>
            <person name="Pursley I."/>
            <person name="Horton D.L."/>
            <person name="Alikhan N.F."/>
            <person name="Baker D."/>
            <person name="Gharbi K."/>
            <person name="Hall N."/>
            <person name="Watson M."/>
            <person name="Adriaenssens E.M."/>
            <person name="Foster-Nyarko E."/>
            <person name="Jarju S."/>
            <person name="Secka A."/>
            <person name="Antonio M."/>
            <person name="Oren A."/>
            <person name="Chaudhuri R.R."/>
            <person name="La Ragione R."/>
            <person name="Hildebrand F."/>
            <person name="Pallen M.J."/>
        </authorList>
    </citation>
    <scope>NUCLEOTIDE SEQUENCE</scope>
    <source>
        <strain evidence="12">ChiW3-316</strain>
    </source>
</reference>
<dbReference type="GO" id="GO:0005886">
    <property type="term" value="C:plasma membrane"/>
    <property type="evidence" value="ECO:0007669"/>
    <property type="project" value="UniProtKB-SubCell"/>
</dbReference>
<keyword evidence="7 10" id="KW-0472">Membrane</keyword>
<dbReference type="Proteomes" id="UP000824107">
    <property type="component" value="Unassembled WGS sequence"/>
</dbReference>
<dbReference type="NCBIfam" id="TIGR02796">
    <property type="entry name" value="tolQ"/>
    <property type="match status" value="1"/>
</dbReference>
<gene>
    <name evidence="12" type="primary">tolQ</name>
    <name evidence="12" type="ORF">IAD20_02245</name>
</gene>
<comment type="subcellular location">
    <subcellularLocation>
        <location evidence="1">Cell membrane</location>
        <topology evidence="1">Multi-pass membrane protein</topology>
    </subcellularLocation>
    <subcellularLocation>
        <location evidence="9">Membrane</location>
        <topology evidence="9">Multi-pass membrane protein</topology>
    </subcellularLocation>
</comment>
<evidence type="ECO:0000256" key="9">
    <source>
        <dbReference type="RuleBase" id="RU004057"/>
    </source>
</evidence>
<evidence type="ECO:0000256" key="6">
    <source>
        <dbReference type="ARBA" id="ARBA00022989"/>
    </source>
</evidence>
<keyword evidence="9" id="KW-0813">Transport</keyword>
<organism evidence="12 13">
    <name type="scientific">Candidatus Scatocola faecipullorum</name>
    <dbReference type="NCBI Taxonomy" id="2840917"/>
    <lineage>
        <taxon>Bacteria</taxon>
        <taxon>Pseudomonadati</taxon>
        <taxon>Pseudomonadota</taxon>
        <taxon>Alphaproteobacteria</taxon>
        <taxon>Rhodospirillales</taxon>
        <taxon>Rhodospirillaceae</taxon>
        <taxon>Rhodospirillaceae incertae sedis</taxon>
        <taxon>Candidatus Scatocola</taxon>
    </lineage>
</organism>
<evidence type="ECO:0000256" key="3">
    <source>
        <dbReference type="ARBA" id="ARBA00022519"/>
    </source>
</evidence>
<dbReference type="Pfam" id="PF01618">
    <property type="entry name" value="MotA_ExbB"/>
    <property type="match status" value="1"/>
</dbReference>
<comment type="similarity">
    <text evidence="9">Belongs to the exbB/tolQ family.</text>
</comment>
<dbReference type="InterPro" id="IPR050790">
    <property type="entry name" value="ExbB/TolQ_transport"/>
</dbReference>
<dbReference type="PANTHER" id="PTHR30625:SF3">
    <property type="entry name" value="TOL-PAL SYSTEM PROTEIN TOLQ"/>
    <property type="match status" value="1"/>
</dbReference>
<dbReference type="EMBL" id="DVNC01000020">
    <property type="protein sequence ID" value="HIU52881.1"/>
    <property type="molecule type" value="Genomic_DNA"/>
</dbReference>
<dbReference type="InterPro" id="IPR014163">
    <property type="entry name" value="Tol-Pal_TolQ"/>
</dbReference>
<keyword evidence="3" id="KW-0997">Cell inner membrane</keyword>
<feature type="transmembrane region" description="Helical" evidence="10">
    <location>
        <begin position="12"/>
        <end position="31"/>
    </location>
</feature>
<evidence type="ECO:0000256" key="4">
    <source>
        <dbReference type="ARBA" id="ARBA00022618"/>
    </source>
</evidence>
<sequence length="231" mass="25468">MWDLVWASDMVTKVVMIGLIAASVWSWAIIIEKIGTLRQVKQFTKSFEEKFWSGGSLDRLYESIGNRPRDPMSAMFVSAMKEWKRTNILKSKTDRGIRGVSLQQRIEKAMMVSMDKELDELDTRMGFLASTGSVAPLVGLFGTVWGIINSFNAIAATQSNSLSAMAPGIAEALFTTAFGLIAAIPAVVAYNKISSDIDRFAKKLENFMAEFSSILSREIDDTAIKADMAGE</sequence>
<dbReference type="PANTHER" id="PTHR30625">
    <property type="entry name" value="PROTEIN TOLQ"/>
    <property type="match status" value="1"/>
</dbReference>
<dbReference type="GO" id="GO:0051301">
    <property type="term" value="P:cell division"/>
    <property type="evidence" value="ECO:0007669"/>
    <property type="project" value="UniProtKB-KW"/>
</dbReference>
<accession>A0A9D1SAF7</accession>
<evidence type="ECO:0000313" key="13">
    <source>
        <dbReference type="Proteomes" id="UP000824107"/>
    </source>
</evidence>
<feature type="transmembrane region" description="Helical" evidence="10">
    <location>
        <begin position="168"/>
        <end position="190"/>
    </location>
</feature>
<keyword evidence="5 10" id="KW-0812">Transmembrane</keyword>